<dbReference type="PANTHER" id="PTHR42698:SF2">
    <property type="entry name" value="GTPASE ERA-LIKE, CHLOROPLASTIC"/>
    <property type="match status" value="1"/>
</dbReference>
<dbReference type="InterPro" id="IPR005662">
    <property type="entry name" value="GTPase_Era-like"/>
</dbReference>
<dbReference type="GO" id="GO:0000028">
    <property type="term" value="P:ribosomal small subunit assembly"/>
    <property type="evidence" value="ECO:0007669"/>
    <property type="project" value="TreeGrafter"/>
</dbReference>
<dbReference type="CDD" id="cd00882">
    <property type="entry name" value="Ras_like_GTPase"/>
    <property type="match status" value="2"/>
</dbReference>
<sequence>MNQDSPSYLLDHPKDTDIIIAVLGPLGSGKSHFINDYFGRTGSPAVVGSPTTLSACTTDVAAYCAPTPEIDYGGRRVVLLDTPGFEEPSFEDKNALDNVLDWIKKYSPRPTLAGIVYVYDPTEKRLRSFCGGRNGGGEMLDVSLRSLLGENFAEKQVRVLINAHWQTLLNSDPEAGFNRLKSLLVELDRPPKQVQTDNFLRRVNSPQDVKAIVDMLAATAETAAPPCSNTKAPLPHLEGLKRSDDSYIRDENHDDIIIMIMGATGSGKSRFINQYLGENCADVGHELTSQTRKIAWYSRALPSSHSLYPRNVILVDTPGFNQTFEDNPEILRQVGVWLADTYHRDFKLAGIVYLHDIHQKRALRSTELNFSVFEKLIGEGRLEKIVIATSHWDELPPESIPSFSGREKELQDLYWGQLLERGVRYGRVGSADSVHAIVNQILSQTATDASDLHLRIQEELLQLKMIIPATDAGRQLKYSIDILLEILHEDLRKVPDDHMERALQLRMAKQAAKKQLKELRIPLRYRLKAFFNLN</sequence>
<reference evidence="2 3" key="1">
    <citation type="journal article" date="2019" name="Nat. Ecol. Evol.">
        <title>Megaphylogeny resolves global patterns of mushroom evolution.</title>
        <authorList>
            <person name="Varga T."/>
            <person name="Krizsan K."/>
            <person name="Foldi C."/>
            <person name="Dima B."/>
            <person name="Sanchez-Garcia M."/>
            <person name="Sanchez-Ramirez S."/>
            <person name="Szollosi G.J."/>
            <person name="Szarkandi J.G."/>
            <person name="Papp V."/>
            <person name="Albert L."/>
            <person name="Andreopoulos W."/>
            <person name="Angelini C."/>
            <person name="Antonin V."/>
            <person name="Barry K.W."/>
            <person name="Bougher N.L."/>
            <person name="Buchanan P."/>
            <person name="Buyck B."/>
            <person name="Bense V."/>
            <person name="Catcheside P."/>
            <person name="Chovatia M."/>
            <person name="Cooper J."/>
            <person name="Damon W."/>
            <person name="Desjardin D."/>
            <person name="Finy P."/>
            <person name="Geml J."/>
            <person name="Haridas S."/>
            <person name="Hughes K."/>
            <person name="Justo A."/>
            <person name="Karasinski D."/>
            <person name="Kautmanova I."/>
            <person name="Kiss B."/>
            <person name="Kocsube S."/>
            <person name="Kotiranta H."/>
            <person name="LaButti K.M."/>
            <person name="Lechner B.E."/>
            <person name="Liimatainen K."/>
            <person name="Lipzen A."/>
            <person name="Lukacs Z."/>
            <person name="Mihaltcheva S."/>
            <person name="Morgado L.N."/>
            <person name="Niskanen T."/>
            <person name="Noordeloos M.E."/>
            <person name="Ohm R.A."/>
            <person name="Ortiz-Santana B."/>
            <person name="Ovrebo C."/>
            <person name="Racz N."/>
            <person name="Riley R."/>
            <person name="Savchenko A."/>
            <person name="Shiryaev A."/>
            <person name="Soop K."/>
            <person name="Spirin V."/>
            <person name="Szebenyi C."/>
            <person name="Tomsovsky M."/>
            <person name="Tulloss R.E."/>
            <person name="Uehling J."/>
            <person name="Grigoriev I.V."/>
            <person name="Vagvolgyi C."/>
            <person name="Papp T."/>
            <person name="Martin F.M."/>
            <person name="Miettinen O."/>
            <person name="Hibbett D.S."/>
            <person name="Nagy L.G."/>
        </authorList>
    </citation>
    <scope>NUCLEOTIDE SEQUENCE [LARGE SCALE GENOMIC DNA]</scope>
    <source>
        <strain evidence="2 3">CBS 121175</strain>
    </source>
</reference>
<dbReference type="GO" id="GO:0005525">
    <property type="term" value="F:GTP binding"/>
    <property type="evidence" value="ECO:0007669"/>
    <property type="project" value="InterPro"/>
</dbReference>
<proteinExistence type="predicted"/>
<dbReference type="OrthoDB" id="2846732at2759"/>
<dbReference type="InterPro" id="IPR027417">
    <property type="entry name" value="P-loop_NTPase"/>
</dbReference>
<evidence type="ECO:0000313" key="2">
    <source>
        <dbReference type="EMBL" id="TFK28447.1"/>
    </source>
</evidence>
<dbReference type="Gene3D" id="3.40.50.300">
    <property type="entry name" value="P-loop containing nucleotide triphosphate hydrolases"/>
    <property type="match status" value="2"/>
</dbReference>
<dbReference type="AlphaFoldDB" id="A0A5C3L6P3"/>
<gene>
    <name evidence="2" type="ORF">FA15DRAFT_61518</name>
</gene>
<accession>A0A5C3L6P3</accession>
<dbReference type="SUPFAM" id="SSF52540">
    <property type="entry name" value="P-loop containing nucleoside triphosphate hydrolases"/>
    <property type="match status" value="2"/>
</dbReference>
<dbReference type="GO" id="GO:0019843">
    <property type="term" value="F:rRNA binding"/>
    <property type="evidence" value="ECO:0007669"/>
    <property type="project" value="TreeGrafter"/>
</dbReference>
<keyword evidence="3" id="KW-1185">Reference proteome</keyword>
<name>A0A5C3L6P3_COPMA</name>
<evidence type="ECO:0000259" key="1">
    <source>
        <dbReference type="Pfam" id="PF01926"/>
    </source>
</evidence>
<protein>
    <recommendedName>
        <fullName evidence="1">G domain-containing protein</fullName>
    </recommendedName>
</protein>
<dbReference type="InterPro" id="IPR006073">
    <property type="entry name" value="GTP-bd"/>
</dbReference>
<organism evidence="2 3">
    <name type="scientific">Coprinopsis marcescibilis</name>
    <name type="common">Agaric fungus</name>
    <name type="synonym">Psathyrella marcescibilis</name>
    <dbReference type="NCBI Taxonomy" id="230819"/>
    <lineage>
        <taxon>Eukaryota</taxon>
        <taxon>Fungi</taxon>
        <taxon>Dikarya</taxon>
        <taxon>Basidiomycota</taxon>
        <taxon>Agaricomycotina</taxon>
        <taxon>Agaricomycetes</taxon>
        <taxon>Agaricomycetidae</taxon>
        <taxon>Agaricales</taxon>
        <taxon>Agaricineae</taxon>
        <taxon>Psathyrellaceae</taxon>
        <taxon>Coprinopsis</taxon>
    </lineage>
</organism>
<evidence type="ECO:0000313" key="3">
    <source>
        <dbReference type="Proteomes" id="UP000307440"/>
    </source>
</evidence>
<dbReference type="EMBL" id="ML210156">
    <property type="protein sequence ID" value="TFK28447.1"/>
    <property type="molecule type" value="Genomic_DNA"/>
</dbReference>
<dbReference type="GO" id="GO:0043024">
    <property type="term" value="F:ribosomal small subunit binding"/>
    <property type="evidence" value="ECO:0007669"/>
    <property type="project" value="TreeGrafter"/>
</dbReference>
<feature type="domain" description="G" evidence="1">
    <location>
        <begin position="258"/>
        <end position="328"/>
    </location>
</feature>
<dbReference type="PANTHER" id="PTHR42698">
    <property type="entry name" value="GTPASE ERA"/>
    <property type="match status" value="1"/>
</dbReference>
<dbReference type="Proteomes" id="UP000307440">
    <property type="component" value="Unassembled WGS sequence"/>
</dbReference>
<dbReference type="Pfam" id="PF01926">
    <property type="entry name" value="MMR_HSR1"/>
    <property type="match status" value="1"/>
</dbReference>